<keyword evidence="2" id="KW-1185">Reference proteome</keyword>
<organism evidence="1 2">
    <name type="scientific">Chiayiivirga flava</name>
    <dbReference type="NCBI Taxonomy" id="659595"/>
    <lineage>
        <taxon>Bacteria</taxon>
        <taxon>Pseudomonadati</taxon>
        <taxon>Pseudomonadota</taxon>
        <taxon>Gammaproteobacteria</taxon>
        <taxon>Lysobacterales</taxon>
        <taxon>Lysobacteraceae</taxon>
        <taxon>Chiayiivirga</taxon>
    </lineage>
</organism>
<protein>
    <recommendedName>
        <fullName evidence="3">DUF892 family protein</fullName>
    </recommendedName>
</protein>
<accession>A0A7W8FXL8</accession>
<evidence type="ECO:0000313" key="2">
    <source>
        <dbReference type="Proteomes" id="UP000521199"/>
    </source>
</evidence>
<gene>
    <name evidence="1" type="ORF">HNQ52_000028</name>
</gene>
<sequence>MARKNPVEPVLEDLLYQALQTEQGGIRIYTQAIACALNDDLRHEWQEYLEETTRHEQVITGVIEALGLDPAAQTPGRRVVAGIGDALVAAMEQAQASATPEAAELVAAECVVLAETKDHSNWELIGHVAQNAPAAVANILRPAFEDVEEDEDHHLYHTRGWMRELWIQALGYPAALPPPEEVKKVETAIGASRAEQAREEYIGRKRKQ</sequence>
<dbReference type="Gene3D" id="1.20.1260.10">
    <property type="match status" value="1"/>
</dbReference>
<reference evidence="1 2" key="1">
    <citation type="submission" date="2020-08" db="EMBL/GenBank/DDBJ databases">
        <title>Genomic Encyclopedia of Type Strains, Phase IV (KMG-IV): sequencing the most valuable type-strain genomes for metagenomic binning, comparative biology and taxonomic classification.</title>
        <authorList>
            <person name="Goeker M."/>
        </authorList>
    </citation>
    <scope>NUCLEOTIDE SEQUENCE [LARGE SCALE GENOMIC DNA]</scope>
    <source>
        <strain evidence="1 2">DSM 24163</strain>
    </source>
</reference>
<dbReference type="EMBL" id="JACHHP010000001">
    <property type="protein sequence ID" value="MBB5206512.1"/>
    <property type="molecule type" value="Genomic_DNA"/>
</dbReference>
<dbReference type="InterPro" id="IPR009078">
    <property type="entry name" value="Ferritin-like_SF"/>
</dbReference>
<evidence type="ECO:0008006" key="3">
    <source>
        <dbReference type="Google" id="ProtNLM"/>
    </source>
</evidence>
<dbReference type="SUPFAM" id="SSF47240">
    <property type="entry name" value="Ferritin-like"/>
    <property type="match status" value="1"/>
</dbReference>
<dbReference type="Proteomes" id="UP000521199">
    <property type="component" value="Unassembled WGS sequence"/>
</dbReference>
<dbReference type="AlphaFoldDB" id="A0A7W8FXL8"/>
<name>A0A7W8FXL8_9GAMM</name>
<dbReference type="InterPro" id="IPR012347">
    <property type="entry name" value="Ferritin-like"/>
</dbReference>
<proteinExistence type="predicted"/>
<evidence type="ECO:0000313" key="1">
    <source>
        <dbReference type="EMBL" id="MBB5206512.1"/>
    </source>
</evidence>
<dbReference type="RefSeq" id="WP_183958573.1">
    <property type="nucleotide sequence ID" value="NZ_JACHHP010000001.1"/>
</dbReference>
<dbReference type="CDD" id="cd00657">
    <property type="entry name" value="Ferritin_like"/>
    <property type="match status" value="1"/>
</dbReference>
<comment type="caution">
    <text evidence="1">The sequence shown here is derived from an EMBL/GenBank/DDBJ whole genome shotgun (WGS) entry which is preliminary data.</text>
</comment>